<organism evidence="1 2">
    <name type="scientific">Cystobacter fuscus</name>
    <dbReference type="NCBI Taxonomy" id="43"/>
    <lineage>
        <taxon>Bacteria</taxon>
        <taxon>Pseudomonadati</taxon>
        <taxon>Myxococcota</taxon>
        <taxon>Myxococcia</taxon>
        <taxon>Myxococcales</taxon>
        <taxon>Cystobacterineae</taxon>
        <taxon>Archangiaceae</taxon>
        <taxon>Cystobacter</taxon>
    </lineage>
</organism>
<evidence type="ECO:0000313" key="1">
    <source>
        <dbReference type="EMBL" id="ATB41748.1"/>
    </source>
</evidence>
<dbReference type="EMBL" id="CP022098">
    <property type="protein sequence ID" value="ATB41748.1"/>
    <property type="molecule type" value="Genomic_DNA"/>
</dbReference>
<evidence type="ECO:0000313" key="2">
    <source>
        <dbReference type="Proteomes" id="UP000217257"/>
    </source>
</evidence>
<dbReference type="RefSeq" id="WP_157758868.1">
    <property type="nucleotide sequence ID" value="NZ_CP022098.1"/>
</dbReference>
<name>A0A250JDV1_9BACT</name>
<dbReference type="KEGG" id="cfus:CYFUS_007218"/>
<protein>
    <submittedName>
        <fullName evidence="1">Uncharacterized protein</fullName>
    </submittedName>
</protein>
<accession>A0A250JDV1</accession>
<proteinExistence type="predicted"/>
<dbReference type="AlphaFoldDB" id="A0A250JDV1"/>
<gene>
    <name evidence="1" type="ORF">CYFUS_007218</name>
</gene>
<reference evidence="1 2" key="1">
    <citation type="submission" date="2017-06" db="EMBL/GenBank/DDBJ databases">
        <title>Sequencing and comparative analysis of myxobacterial genomes.</title>
        <authorList>
            <person name="Rupp O."/>
            <person name="Goesmann A."/>
            <person name="Sogaard-Andersen L."/>
        </authorList>
    </citation>
    <scope>NUCLEOTIDE SEQUENCE [LARGE SCALE GENOMIC DNA]</scope>
    <source>
        <strain evidence="1 2">DSM 52655</strain>
    </source>
</reference>
<sequence>MAPELEALEAELARARDEERVLQGSTGSLDALDAAFERTRRAERALAAARGEEHAIPCEGFPPWEAASPSPCVLYGPLGVALVYLHRPTGEEDENGDSLPLPVVVVHFDGVMRVQAGTPNSEVTHGHRLHGKGLDECGANLVIHSTWAEEARRINSVHSMYDAARWQTLKHYFLIIRDDTIECLASGFTVRIERASYEDVVMRVVREVNGLDSP</sequence>
<dbReference type="Proteomes" id="UP000217257">
    <property type="component" value="Chromosome"/>
</dbReference>